<comment type="caution">
    <text evidence="2">The sequence shown here is derived from an EMBL/GenBank/DDBJ whole genome shotgun (WGS) entry which is preliminary data.</text>
</comment>
<accession>A0ABR5AS42</accession>
<dbReference type="SUPFAM" id="SSF54506">
    <property type="entry name" value="Diaminopimelate epimerase-like"/>
    <property type="match status" value="1"/>
</dbReference>
<evidence type="ECO:0000313" key="3">
    <source>
        <dbReference type="Proteomes" id="UP000031982"/>
    </source>
</evidence>
<reference evidence="2 3" key="1">
    <citation type="submission" date="2015-01" db="EMBL/GenBank/DDBJ databases">
        <title>Genome Assembly of Bacillus badius MTCC 1458.</title>
        <authorList>
            <person name="Verma A."/>
            <person name="Khatri I."/>
            <person name="Mual P."/>
            <person name="Subramanian S."/>
            <person name="Krishnamurthi S."/>
        </authorList>
    </citation>
    <scope>NUCLEOTIDE SEQUENCE [LARGE SCALE GENOMIC DNA]</scope>
    <source>
        <strain evidence="2 3">MTCC 1458</strain>
    </source>
</reference>
<name>A0ABR5AS42_BACBA</name>
<dbReference type="Gene3D" id="3.10.310.10">
    <property type="entry name" value="Diaminopimelate Epimerase, Chain A, domain 1"/>
    <property type="match status" value="2"/>
</dbReference>
<dbReference type="EMBL" id="JXLP01000014">
    <property type="protein sequence ID" value="KIL77430.1"/>
    <property type="molecule type" value="Genomic_DNA"/>
</dbReference>
<keyword evidence="3" id="KW-1185">Reference proteome</keyword>
<dbReference type="PANTHER" id="PTHR33442">
    <property type="entry name" value="TRANS-3-HYDROXY-L-PROLINE DEHYDRATASE"/>
    <property type="match status" value="1"/>
</dbReference>
<dbReference type="GeneID" id="92778114"/>
<evidence type="ECO:0000256" key="1">
    <source>
        <dbReference type="ARBA" id="ARBA00007529"/>
    </source>
</evidence>
<dbReference type="Proteomes" id="UP000031982">
    <property type="component" value="Unassembled WGS sequence"/>
</dbReference>
<sequence>MKVQSLYSTVDVHVAGEAFRIIQVPPLVRYQSLKELYERLPDTFKKERELLLNEPRGFAGLTGCLVLPPIDPRADASVLFFTHTESQPVHYGGAAAVITALLEGGFLSPRVSSQYQLETVSGLIGLSAAMKEGEVVSVQLESGPCRIIEKVSGCAPAFSLIESEGVYALLSKEEAAVEMDLAELTEWKKWGQKTLQMISGQWEVDGVIVLDESEASNGKIKSITFRKDGMIVRSPGFDATAACCAFLLAENKMSSSQTLVNESIFGSLIEAWPGEETEEGHRCKLSSRGFITGTHTAILDPTDPLPSGFLLK</sequence>
<dbReference type="RefSeq" id="WP_041114122.1">
    <property type="nucleotide sequence ID" value="NZ_CP082364.1"/>
</dbReference>
<evidence type="ECO:0000313" key="2">
    <source>
        <dbReference type="EMBL" id="KIL77430.1"/>
    </source>
</evidence>
<proteinExistence type="inferred from homology"/>
<gene>
    <name evidence="2" type="ORF">SD77_1416</name>
</gene>
<dbReference type="InterPro" id="IPR008794">
    <property type="entry name" value="Pro_racemase_fam"/>
</dbReference>
<comment type="similarity">
    <text evidence="1">Belongs to the proline racemase family.</text>
</comment>
<organism evidence="2 3">
    <name type="scientific">Bacillus badius</name>
    <dbReference type="NCBI Taxonomy" id="1455"/>
    <lineage>
        <taxon>Bacteria</taxon>
        <taxon>Bacillati</taxon>
        <taxon>Bacillota</taxon>
        <taxon>Bacilli</taxon>
        <taxon>Bacillales</taxon>
        <taxon>Bacillaceae</taxon>
        <taxon>Pseudobacillus</taxon>
    </lineage>
</organism>
<dbReference type="Pfam" id="PF05544">
    <property type="entry name" value="Pro_racemase"/>
    <property type="match status" value="1"/>
</dbReference>
<protein>
    <submittedName>
        <fullName evidence="2">4Fe-4S ferredoxin, iron-sulfur binding</fullName>
    </submittedName>
</protein>
<dbReference type="PANTHER" id="PTHR33442:SF1">
    <property type="entry name" value="TRANS-3-HYDROXY-L-PROLINE DEHYDRATASE"/>
    <property type="match status" value="1"/>
</dbReference>